<dbReference type="PROSITE" id="PS50097">
    <property type="entry name" value="BTB"/>
    <property type="match status" value="1"/>
</dbReference>
<dbReference type="SUPFAM" id="SSF54695">
    <property type="entry name" value="POZ domain"/>
    <property type="match status" value="1"/>
</dbReference>
<dbReference type="GO" id="GO:0000712">
    <property type="term" value="P:resolution of meiotic recombination intermediates"/>
    <property type="evidence" value="ECO:0007669"/>
    <property type="project" value="TreeGrafter"/>
</dbReference>
<organism evidence="3 4">
    <name type="scientific">Stegodyphus mimosarum</name>
    <name type="common">African social velvet spider</name>
    <dbReference type="NCBI Taxonomy" id="407821"/>
    <lineage>
        <taxon>Eukaryota</taxon>
        <taxon>Metazoa</taxon>
        <taxon>Ecdysozoa</taxon>
        <taxon>Arthropoda</taxon>
        <taxon>Chelicerata</taxon>
        <taxon>Arachnida</taxon>
        <taxon>Araneae</taxon>
        <taxon>Araneomorphae</taxon>
        <taxon>Entelegynae</taxon>
        <taxon>Eresoidea</taxon>
        <taxon>Eresidae</taxon>
        <taxon>Stegodyphus</taxon>
    </lineage>
</organism>
<protein>
    <submittedName>
        <fullName evidence="3">Structure-specific endonuclease subunit SLX4</fullName>
    </submittedName>
</protein>
<dbReference type="AlphaFoldDB" id="A0A087UIX5"/>
<dbReference type="Proteomes" id="UP000054359">
    <property type="component" value="Unassembled WGS sequence"/>
</dbReference>
<evidence type="ECO:0000256" key="1">
    <source>
        <dbReference type="SAM" id="MobiDB-lite"/>
    </source>
</evidence>
<dbReference type="GO" id="GO:0033557">
    <property type="term" value="C:Slx1-Slx4 complex"/>
    <property type="evidence" value="ECO:0007669"/>
    <property type="project" value="TreeGrafter"/>
</dbReference>
<feature type="domain" description="BTB" evidence="2">
    <location>
        <begin position="234"/>
        <end position="300"/>
    </location>
</feature>
<name>A0A087UIX5_STEMI</name>
<dbReference type="InterPro" id="IPR000210">
    <property type="entry name" value="BTB/POZ_dom"/>
</dbReference>
<proteinExistence type="predicted"/>
<dbReference type="STRING" id="407821.A0A087UIX5"/>
<evidence type="ECO:0000313" key="3">
    <source>
        <dbReference type="EMBL" id="KFM77314.1"/>
    </source>
</evidence>
<dbReference type="CDD" id="cd18186">
    <property type="entry name" value="BTB_POZ_ZBTB_KLHL-like"/>
    <property type="match status" value="1"/>
</dbReference>
<dbReference type="PANTHER" id="PTHR21541">
    <property type="entry name" value="BTB POZ DOMAIN CONTAINING 12"/>
    <property type="match status" value="1"/>
</dbReference>
<dbReference type="Gene3D" id="3.30.710.10">
    <property type="entry name" value="Potassium Channel Kv1.1, Chain A"/>
    <property type="match status" value="1"/>
</dbReference>
<dbReference type="PANTHER" id="PTHR21541:SF3">
    <property type="entry name" value="STRUCTURE-SPECIFIC ENDONUCLEASE SUBUNIT SLX4"/>
    <property type="match status" value="1"/>
</dbReference>
<dbReference type="InterPro" id="IPR011333">
    <property type="entry name" value="SKP1/BTB/POZ_sf"/>
</dbReference>
<evidence type="ECO:0000259" key="2">
    <source>
        <dbReference type="PROSITE" id="PS50097"/>
    </source>
</evidence>
<gene>
    <name evidence="3" type="ORF">X975_23132</name>
</gene>
<sequence>MLGLPLKPMKQAKQQKKPVMKRLIEPKNEQQSDIQLAKALSLSLDEENKKQHRPCEDDIIPITAVLKAPDDSQNPGRKAKKCNRIVKETPLLLLRTEEERRKILEEKVDAIVNPLNLTENNITEEGSTESSSKCFSNQMEVPLLWNLSSKSEEKTMYYVEQLFDWITPSNTETGCKLFNLSQIPGYHIITQIPNDYSFNNNDTDAVLPEHDQTLDSNNSVIDCFQSLVASSYMSDVEIHTASGIVIPAHKLFLSARCPSLKKFLDTASHEKYILDWKDISFDGALQFLNFIYTGNAEWKDDLIPELTCLANKYSVHDLLKQINSNCGSLKTVAHVGVQPSSRIADMDMKINASDMHSAKEQYRSLPVENNDLPAATNLNIRNKNNFPYFEEVVKENRNLSDCEVIEVDKFSQVSNINLEIVNNFISSSLQPESPAKSELNRCEGTQNDLSEEDDIINRVTEFRNVKEISENTATFNTSFSP</sequence>
<evidence type="ECO:0000313" key="4">
    <source>
        <dbReference type="Proteomes" id="UP000054359"/>
    </source>
</evidence>
<feature type="non-terminal residue" evidence="3">
    <location>
        <position position="481"/>
    </location>
</feature>
<keyword evidence="3" id="KW-0540">Nuclease</keyword>
<reference evidence="3 4" key="1">
    <citation type="submission" date="2013-11" db="EMBL/GenBank/DDBJ databases">
        <title>Genome sequencing of Stegodyphus mimosarum.</title>
        <authorList>
            <person name="Bechsgaard J."/>
        </authorList>
    </citation>
    <scope>NUCLEOTIDE SEQUENCE [LARGE SCALE GENOMIC DNA]</scope>
</reference>
<dbReference type="Pfam" id="PF00651">
    <property type="entry name" value="BTB"/>
    <property type="match status" value="1"/>
</dbReference>
<feature type="region of interest" description="Disordered" evidence="1">
    <location>
        <begin position="430"/>
        <end position="450"/>
    </location>
</feature>
<accession>A0A087UIX5</accession>
<keyword evidence="4" id="KW-1185">Reference proteome</keyword>
<keyword evidence="3" id="KW-0378">Hydrolase</keyword>
<keyword evidence="3" id="KW-0255">Endonuclease</keyword>
<dbReference type="OrthoDB" id="5576441at2759"/>
<dbReference type="EMBL" id="KK120002">
    <property type="protein sequence ID" value="KFM77314.1"/>
    <property type="molecule type" value="Genomic_DNA"/>
</dbReference>
<dbReference type="GO" id="GO:0004519">
    <property type="term" value="F:endonuclease activity"/>
    <property type="evidence" value="ECO:0007669"/>
    <property type="project" value="UniProtKB-KW"/>
</dbReference>